<proteinExistence type="predicted"/>
<protein>
    <submittedName>
        <fullName evidence="2">SRPBCC family protein</fullName>
    </submittedName>
</protein>
<dbReference type="RefSeq" id="WP_344308296.1">
    <property type="nucleotide sequence ID" value="NZ_BAAANY010000005.1"/>
</dbReference>
<evidence type="ECO:0000313" key="2">
    <source>
        <dbReference type="EMBL" id="GAA1666133.1"/>
    </source>
</evidence>
<gene>
    <name evidence="2" type="ORF">GCM10009765_14550</name>
</gene>
<evidence type="ECO:0000313" key="3">
    <source>
        <dbReference type="Proteomes" id="UP001500618"/>
    </source>
</evidence>
<dbReference type="InterPro" id="IPR023393">
    <property type="entry name" value="START-like_dom_sf"/>
</dbReference>
<evidence type="ECO:0000259" key="1">
    <source>
        <dbReference type="Pfam" id="PF03364"/>
    </source>
</evidence>
<accession>A0ABN2G6E7</accession>
<reference evidence="2 3" key="1">
    <citation type="journal article" date="2019" name="Int. J. Syst. Evol. Microbiol.">
        <title>The Global Catalogue of Microorganisms (GCM) 10K type strain sequencing project: providing services to taxonomists for standard genome sequencing and annotation.</title>
        <authorList>
            <consortium name="The Broad Institute Genomics Platform"/>
            <consortium name="The Broad Institute Genome Sequencing Center for Infectious Disease"/>
            <person name="Wu L."/>
            <person name="Ma J."/>
        </authorList>
    </citation>
    <scope>NUCLEOTIDE SEQUENCE [LARGE SCALE GENOMIC DNA]</scope>
    <source>
        <strain evidence="2 3">JCM 14718</strain>
    </source>
</reference>
<dbReference type="EMBL" id="BAAANY010000005">
    <property type="protein sequence ID" value="GAA1666133.1"/>
    <property type="molecule type" value="Genomic_DNA"/>
</dbReference>
<organism evidence="2 3">
    <name type="scientific">Fodinicola feengrottensis</name>
    <dbReference type="NCBI Taxonomy" id="435914"/>
    <lineage>
        <taxon>Bacteria</taxon>
        <taxon>Bacillati</taxon>
        <taxon>Actinomycetota</taxon>
        <taxon>Actinomycetes</taxon>
        <taxon>Mycobacteriales</taxon>
        <taxon>Fodinicola</taxon>
    </lineage>
</organism>
<dbReference type="Pfam" id="PF03364">
    <property type="entry name" value="Polyketide_cyc"/>
    <property type="match status" value="1"/>
</dbReference>
<dbReference type="Proteomes" id="UP001500618">
    <property type="component" value="Unassembled WGS sequence"/>
</dbReference>
<dbReference type="InterPro" id="IPR005031">
    <property type="entry name" value="COQ10_START"/>
</dbReference>
<feature type="domain" description="Coenzyme Q-binding protein COQ10 START" evidence="1">
    <location>
        <begin position="12"/>
        <end position="121"/>
    </location>
</feature>
<keyword evidence="3" id="KW-1185">Reference proteome</keyword>
<comment type="caution">
    <text evidence="2">The sequence shown here is derived from an EMBL/GenBank/DDBJ whole genome shotgun (WGS) entry which is preliminary data.</text>
</comment>
<name>A0ABN2G6E7_9ACTN</name>
<dbReference type="Gene3D" id="3.30.530.20">
    <property type="match status" value="1"/>
</dbReference>
<dbReference type="SUPFAM" id="SSF55961">
    <property type="entry name" value="Bet v1-like"/>
    <property type="match status" value="1"/>
</dbReference>
<sequence>MAAGHTESSVVIDAPIDVVWEMTNDVTSWPNLFTEYAETEVLSQDGNTVRFRLTMHPDANGNKWSWVSEPVMDPVARTVRAQRIEKGWFEEMDIYWNYREVDGGTQLNWMQDFQMRADSPVSVEQMTERISGNSPVQMAAIKAKIESASVSR</sequence>